<feature type="transmembrane region" description="Helical" evidence="3">
    <location>
        <begin position="7"/>
        <end position="28"/>
    </location>
</feature>
<feature type="compositionally biased region" description="Low complexity" evidence="2">
    <location>
        <begin position="276"/>
        <end position="287"/>
    </location>
</feature>
<dbReference type="PANTHER" id="PTHR24637:SF377">
    <property type="entry name" value="COLLAGEN TYPE IX ALPHA 1 CHAIN"/>
    <property type="match status" value="1"/>
</dbReference>
<protein>
    <submittedName>
        <fullName evidence="6">Nematode cuticle collagen N-terminal domain-containing protein</fullName>
    </submittedName>
</protein>
<dbReference type="Proteomes" id="UP000887561">
    <property type="component" value="Unplaced"/>
</dbReference>
<proteinExistence type="predicted"/>
<dbReference type="Pfam" id="PF01391">
    <property type="entry name" value="Collagen"/>
    <property type="match status" value="1"/>
</dbReference>
<dbReference type="InterPro" id="IPR027417">
    <property type="entry name" value="P-loop_NTPase"/>
</dbReference>
<keyword evidence="3" id="KW-1133">Transmembrane helix</keyword>
<accession>A0A915LR32</accession>
<keyword evidence="1" id="KW-0677">Repeat</keyword>
<keyword evidence="3" id="KW-0812">Transmembrane</keyword>
<dbReference type="PANTHER" id="PTHR24637">
    <property type="entry name" value="COLLAGEN"/>
    <property type="match status" value="1"/>
</dbReference>
<dbReference type="WBParaSite" id="scaffold14684_cov146.g17579">
    <property type="protein sequence ID" value="scaffold14684_cov146.g17579"/>
    <property type="gene ID" value="scaffold14684_cov146.g17579"/>
</dbReference>
<evidence type="ECO:0000313" key="6">
    <source>
        <dbReference type="WBParaSite" id="scaffold14684_cov146.g17579"/>
    </source>
</evidence>
<keyword evidence="5" id="KW-1185">Reference proteome</keyword>
<evidence type="ECO:0000259" key="4">
    <source>
        <dbReference type="SMART" id="SM01088"/>
    </source>
</evidence>
<feature type="region of interest" description="Disordered" evidence="2">
    <location>
        <begin position="97"/>
        <end position="296"/>
    </location>
</feature>
<evidence type="ECO:0000256" key="3">
    <source>
        <dbReference type="SAM" id="Phobius"/>
    </source>
</evidence>
<evidence type="ECO:0000256" key="2">
    <source>
        <dbReference type="SAM" id="MobiDB-lite"/>
    </source>
</evidence>
<dbReference type="AlphaFoldDB" id="A0A915LR32"/>
<dbReference type="InterPro" id="IPR008160">
    <property type="entry name" value="Collagen"/>
</dbReference>
<keyword evidence="3" id="KW-0472">Membrane</keyword>
<dbReference type="SMART" id="SM01088">
    <property type="entry name" value="Col_cuticle_N"/>
    <property type="match status" value="1"/>
</dbReference>
<evidence type="ECO:0000313" key="5">
    <source>
        <dbReference type="Proteomes" id="UP000887561"/>
    </source>
</evidence>
<name>A0A915LR32_MELJA</name>
<feature type="domain" description="Nematode cuticle collagen N-terminal" evidence="4">
    <location>
        <begin position="8"/>
        <end position="60"/>
    </location>
</feature>
<dbReference type="InterPro" id="IPR002486">
    <property type="entry name" value="Col_cuticle_N"/>
</dbReference>
<sequence>MGFTECRVTGFIAISISIIIVYLTSFYLQQMLIQINNIRKEVDVGMDEFKTLQGNLWTDLLVNTKKRFSVISFSSITDARIKKRQASNPSCDCINTAQCPPGPPGPPGQAGLDGEHGKPGEPGPVGEQAIASQTQAPVEESCLGSPGEMGQQGTAGKEGLPGPPGLEGVRGTAGRQGEPGLAGMPGPKGYSGSPGRPGMPGLQGMKGEAGQEGPPGQPGWDGMRGQFGENGQPGPDASYCKCPQRLSLTGEAPTISSSKNTASIPTNPSPPSFGPKETNASSSTTEETSSKEKEDASWLWIGRRIADATQGHKADVTVDVTTISEFQKKSGEGKEPFWCDPDRLNVSLSRARYELVLTGNLHILEQKKGWEEFLAEAKQKTIVVGQDYLDVIRMEGAQHNQEGELATGKLVRCTPYYTEEGRRYKRRIPSTWCGPSKGSGRK</sequence>
<evidence type="ECO:0000256" key="1">
    <source>
        <dbReference type="ARBA" id="ARBA00022737"/>
    </source>
</evidence>
<dbReference type="Gene3D" id="3.40.50.300">
    <property type="entry name" value="P-loop containing nucleotide triphosphate hydrolases"/>
    <property type="match status" value="1"/>
</dbReference>
<dbReference type="GO" id="GO:0042302">
    <property type="term" value="F:structural constituent of cuticle"/>
    <property type="evidence" value="ECO:0007669"/>
    <property type="project" value="InterPro"/>
</dbReference>
<feature type="compositionally biased region" description="Polar residues" evidence="2">
    <location>
        <begin position="254"/>
        <end position="266"/>
    </location>
</feature>
<dbReference type="Pfam" id="PF01484">
    <property type="entry name" value="Col_cuticle_N"/>
    <property type="match status" value="1"/>
</dbReference>
<reference evidence="6" key="1">
    <citation type="submission" date="2022-11" db="UniProtKB">
        <authorList>
            <consortium name="WormBaseParasite"/>
        </authorList>
    </citation>
    <scope>IDENTIFICATION</scope>
</reference>
<organism evidence="5 6">
    <name type="scientific">Meloidogyne javanica</name>
    <name type="common">Root-knot nematode worm</name>
    <dbReference type="NCBI Taxonomy" id="6303"/>
    <lineage>
        <taxon>Eukaryota</taxon>
        <taxon>Metazoa</taxon>
        <taxon>Ecdysozoa</taxon>
        <taxon>Nematoda</taxon>
        <taxon>Chromadorea</taxon>
        <taxon>Rhabditida</taxon>
        <taxon>Tylenchina</taxon>
        <taxon>Tylenchomorpha</taxon>
        <taxon>Tylenchoidea</taxon>
        <taxon>Meloidogynidae</taxon>
        <taxon>Meloidogyninae</taxon>
        <taxon>Meloidogyne</taxon>
        <taxon>Meloidogyne incognita group</taxon>
    </lineage>
</organism>